<dbReference type="CDD" id="cd05403">
    <property type="entry name" value="NT_KNTase_like"/>
    <property type="match status" value="1"/>
</dbReference>
<name>A0A4R9AZL2_9MICO</name>
<gene>
    <name evidence="1" type="ORF">E3T48_14480</name>
</gene>
<dbReference type="Gene3D" id="3.30.460.10">
    <property type="entry name" value="Beta Polymerase, domain 2"/>
    <property type="match status" value="1"/>
</dbReference>
<evidence type="ECO:0000313" key="1">
    <source>
        <dbReference type="EMBL" id="TFD73269.1"/>
    </source>
</evidence>
<dbReference type="Proteomes" id="UP000298313">
    <property type="component" value="Unassembled WGS sequence"/>
</dbReference>
<dbReference type="GO" id="GO:0016740">
    <property type="term" value="F:transferase activity"/>
    <property type="evidence" value="ECO:0007669"/>
    <property type="project" value="UniProtKB-KW"/>
</dbReference>
<dbReference type="AlphaFoldDB" id="A0A4R9AZL2"/>
<dbReference type="EMBL" id="SOHH01000098">
    <property type="protein sequence ID" value="TFD73269.1"/>
    <property type="molecule type" value="Genomic_DNA"/>
</dbReference>
<accession>A0A4R9AZL2</accession>
<dbReference type="OrthoDB" id="3526885at2"/>
<organism evidence="1 2">
    <name type="scientific">Cryobacterium fucosi</name>
    <dbReference type="NCBI Taxonomy" id="1259157"/>
    <lineage>
        <taxon>Bacteria</taxon>
        <taxon>Bacillati</taxon>
        <taxon>Actinomycetota</taxon>
        <taxon>Actinomycetes</taxon>
        <taxon>Micrococcales</taxon>
        <taxon>Microbacteriaceae</taxon>
        <taxon>Cryobacterium</taxon>
    </lineage>
</organism>
<dbReference type="InterPro" id="IPR043519">
    <property type="entry name" value="NT_sf"/>
</dbReference>
<evidence type="ECO:0000313" key="2">
    <source>
        <dbReference type="Proteomes" id="UP000298313"/>
    </source>
</evidence>
<keyword evidence="2" id="KW-1185">Reference proteome</keyword>
<sequence>MPIHIVDSIIVYVNTKAPTLAPLFRSNAQGEILARLFLNPETSFTISELARAASTPYASAHREVSRIAEMGLATTEKRGQAVEVQARRDTPIFRPLAELLGLTYGPAVVIPTHLAGIGGISEAYIYGSWAARREGEPGDSPGDIDLLIVGNPSRREVYDAARIAGISLRREVNLRIVSTAAWEAADADPFLRTLTKRPLIPLDLQETPS</sequence>
<keyword evidence="1" id="KW-0808">Transferase</keyword>
<comment type="caution">
    <text evidence="1">The sequence shown here is derived from an EMBL/GenBank/DDBJ whole genome shotgun (WGS) entry which is preliminary data.</text>
</comment>
<proteinExistence type="predicted"/>
<reference evidence="1 2" key="1">
    <citation type="submission" date="2019-03" db="EMBL/GenBank/DDBJ databases">
        <title>Genomics of glacier-inhabiting Cryobacterium strains.</title>
        <authorList>
            <person name="Liu Q."/>
            <person name="Xin Y.-H."/>
        </authorList>
    </citation>
    <scope>NUCLEOTIDE SEQUENCE [LARGE SCALE GENOMIC DNA]</scope>
    <source>
        <strain evidence="1 2">Hh4</strain>
    </source>
</reference>
<dbReference type="RefSeq" id="WP_134524744.1">
    <property type="nucleotide sequence ID" value="NZ_SOHH01000098.1"/>
</dbReference>
<protein>
    <submittedName>
        <fullName evidence="1">Nucleotidyltransferase domain-containing protein</fullName>
    </submittedName>
</protein>